<feature type="compositionally biased region" description="Basic residues" evidence="3">
    <location>
        <begin position="75"/>
        <end position="84"/>
    </location>
</feature>
<accession>A0AAJ7XE21</accession>
<dbReference type="CDD" id="cd09925">
    <property type="entry name" value="SH2_SHC"/>
    <property type="match status" value="1"/>
</dbReference>
<feature type="compositionally biased region" description="Low complexity" evidence="3">
    <location>
        <begin position="539"/>
        <end position="554"/>
    </location>
</feature>
<keyword evidence="6" id="KW-1185">Reference proteome</keyword>
<dbReference type="InterPro" id="IPR006019">
    <property type="entry name" value="PID_Shc-like"/>
</dbReference>
<dbReference type="RefSeq" id="XP_032829837.1">
    <property type="nucleotide sequence ID" value="XM_032973946.1"/>
</dbReference>
<dbReference type="InterPro" id="IPR000980">
    <property type="entry name" value="SH2"/>
</dbReference>
<feature type="compositionally biased region" description="Basic and acidic residues" evidence="3">
    <location>
        <begin position="446"/>
        <end position="456"/>
    </location>
</feature>
<dbReference type="AlphaFoldDB" id="A0AAJ7XE21"/>
<dbReference type="Pfam" id="PF00017">
    <property type="entry name" value="SH2"/>
    <property type="match status" value="1"/>
</dbReference>
<dbReference type="SMART" id="SM00462">
    <property type="entry name" value="PTB"/>
    <property type="match status" value="1"/>
</dbReference>
<dbReference type="PANTHER" id="PTHR10337">
    <property type="entry name" value="SHC TRANSFORMING PROTEIN"/>
    <property type="match status" value="1"/>
</dbReference>
<feature type="compositionally biased region" description="Basic and acidic residues" evidence="3">
    <location>
        <begin position="39"/>
        <end position="49"/>
    </location>
</feature>
<feature type="region of interest" description="Disordered" evidence="3">
    <location>
        <begin position="435"/>
        <end position="588"/>
    </location>
</feature>
<feature type="compositionally biased region" description="Basic and acidic residues" evidence="3">
    <location>
        <begin position="233"/>
        <end position="242"/>
    </location>
</feature>
<evidence type="ECO:0000256" key="2">
    <source>
        <dbReference type="PROSITE-ProRule" id="PRU00191"/>
    </source>
</evidence>
<organism evidence="6 8">
    <name type="scientific">Petromyzon marinus</name>
    <name type="common">Sea lamprey</name>
    <dbReference type="NCBI Taxonomy" id="7757"/>
    <lineage>
        <taxon>Eukaryota</taxon>
        <taxon>Metazoa</taxon>
        <taxon>Chordata</taxon>
        <taxon>Craniata</taxon>
        <taxon>Vertebrata</taxon>
        <taxon>Cyclostomata</taxon>
        <taxon>Hyperoartia</taxon>
        <taxon>Petromyzontiformes</taxon>
        <taxon>Petromyzontidae</taxon>
        <taxon>Petromyzon</taxon>
    </lineage>
</organism>
<feature type="compositionally biased region" description="Gly residues" evidence="3">
    <location>
        <begin position="498"/>
        <end position="511"/>
    </location>
</feature>
<reference evidence="7 8" key="1">
    <citation type="submission" date="2025-04" db="UniProtKB">
        <authorList>
            <consortium name="RefSeq"/>
        </authorList>
    </citation>
    <scope>IDENTIFICATION</scope>
    <source>
        <tissue evidence="7 8">Sperm</tissue>
    </source>
</reference>
<evidence type="ECO:0000256" key="1">
    <source>
        <dbReference type="ARBA" id="ARBA00022999"/>
    </source>
</evidence>
<dbReference type="Pfam" id="PF00640">
    <property type="entry name" value="PID"/>
    <property type="match status" value="1"/>
</dbReference>
<feature type="region of interest" description="Disordered" evidence="3">
    <location>
        <begin position="185"/>
        <end position="246"/>
    </location>
</feature>
<dbReference type="InterPro" id="IPR051235">
    <property type="entry name" value="CEP152/SHC-Transforming"/>
</dbReference>
<evidence type="ECO:0000259" key="5">
    <source>
        <dbReference type="PROSITE" id="PS50001"/>
    </source>
</evidence>
<dbReference type="GO" id="GO:0005886">
    <property type="term" value="C:plasma membrane"/>
    <property type="evidence" value="ECO:0007669"/>
    <property type="project" value="TreeGrafter"/>
</dbReference>
<dbReference type="PRINTS" id="PR00629">
    <property type="entry name" value="SHCPIDOMAIN"/>
</dbReference>
<dbReference type="SMART" id="SM00252">
    <property type="entry name" value="SH2"/>
    <property type="match status" value="1"/>
</dbReference>
<dbReference type="GO" id="GO:0035556">
    <property type="term" value="P:intracellular signal transduction"/>
    <property type="evidence" value="ECO:0007669"/>
    <property type="project" value="InterPro"/>
</dbReference>
<sequence length="689" mass="73387">MISRPKYMRIRESDSGDASPEPAPEYPARAAAGSPPPDDADRWSARSCDRLLPPPSPAELPPPAPSRTDSDGTPRLRRRQRRRHLSDSDSDSRLVFAATTPGGDTPPGAVSGGFGDGEDEEEDDDGSEDNDPEGDEDRDAERRQEEEEETTTLCAFLPRMRGLSRGRLGLRSLVRELATISRMSCEGPARDGCASPSRAPVPPAPSSGAGGGAGSGGGCASKDSSRYTSGRAGRGDPGDEWRSNGNFISKPTRGWIHGDDQIMGSGVAYTVRYMGCVEVLKSMRSLDFNTRTLVTREAIGRVCEAVPGSNGSFRRRKGPSQTLGDVLGKSNLQFAGLDIILTISISSLNLMTPETKQIIANHHMQSISFASGGDQETTDYVAYVAKDPVNQRACHVLECLEGLAQDVICTIGQAFEQRFKQYLKSPARPAAVAATTNAAAAAIPHSRPEGGDGATEREEDEEEEEVSRATGRDHEYYNDLPSKEPPPGGLVDARTLEGAGGGGAGAGGAGWAGARPQRPPQSSMATRGENGTVAGKSVYDSSASYQRQSSSAADGSGGMRPGARVEATEDPSYVNTSDMDGGGLSSERLRGEPWFHGRVSRGDAEKLLGRDGDFLVRESGSTPGQYVLTGMQGGRPKHLLLVDPEGVVRTKDRKFDSVNHLISFHRDNQLPIISAGSELCLKQPVHRKL</sequence>
<dbReference type="InterPro" id="IPR036860">
    <property type="entry name" value="SH2_dom_sf"/>
</dbReference>
<dbReference type="FunFam" id="3.30.505.10:FF:000005">
    <property type="entry name" value="SHC-transforming protein 1 isoform 3"/>
    <property type="match status" value="1"/>
</dbReference>
<dbReference type="Gene3D" id="2.30.29.30">
    <property type="entry name" value="Pleckstrin-homology domain (PH domain)/Phosphotyrosine-binding domain (PTB)"/>
    <property type="match status" value="1"/>
</dbReference>
<feature type="compositionally biased region" description="Pro residues" evidence="3">
    <location>
        <begin position="52"/>
        <end position="65"/>
    </location>
</feature>
<dbReference type="Gene3D" id="3.30.505.10">
    <property type="entry name" value="SH2 domain"/>
    <property type="match status" value="1"/>
</dbReference>
<dbReference type="Proteomes" id="UP001318040">
    <property type="component" value="Chromosome 52"/>
</dbReference>
<proteinExistence type="predicted"/>
<dbReference type="PROSITE" id="PS50001">
    <property type="entry name" value="SH2"/>
    <property type="match status" value="1"/>
</dbReference>
<dbReference type="InterPro" id="IPR011993">
    <property type="entry name" value="PH-like_dom_sf"/>
</dbReference>
<feature type="compositionally biased region" description="Acidic residues" evidence="3">
    <location>
        <begin position="116"/>
        <end position="138"/>
    </location>
</feature>
<dbReference type="SUPFAM" id="SSF55550">
    <property type="entry name" value="SH2 domain"/>
    <property type="match status" value="1"/>
</dbReference>
<dbReference type="FunFam" id="2.30.29.30:FF:000036">
    <property type="entry name" value="SHC-transforming protein 1 isoform 3"/>
    <property type="match status" value="1"/>
</dbReference>
<dbReference type="InterPro" id="IPR035676">
    <property type="entry name" value="SHC_SH2"/>
</dbReference>
<evidence type="ECO:0000313" key="7">
    <source>
        <dbReference type="RefSeq" id="XP_032829837.1"/>
    </source>
</evidence>
<feature type="compositionally biased region" description="Gly residues" evidence="3">
    <location>
        <begin position="208"/>
        <end position="219"/>
    </location>
</feature>
<feature type="region of interest" description="Disordered" evidence="3">
    <location>
        <begin position="1"/>
        <end position="156"/>
    </location>
</feature>
<dbReference type="GO" id="GO:0007169">
    <property type="term" value="P:cell surface receptor protein tyrosine kinase signaling pathway"/>
    <property type="evidence" value="ECO:0007669"/>
    <property type="project" value="TreeGrafter"/>
</dbReference>
<dbReference type="GO" id="GO:0030971">
    <property type="term" value="F:receptor tyrosine kinase binding"/>
    <property type="evidence" value="ECO:0007669"/>
    <property type="project" value="TreeGrafter"/>
</dbReference>
<dbReference type="PROSITE" id="PS01179">
    <property type="entry name" value="PID"/>
    <property type="match status" value="1"/>
</dbReference>
<dbReference type="SUPFAM" id="SSF50729">
    <property type="entry name" value="PH domain-like"/>
    <property type="match status" value="1"/>
</dbReference>
<gene>
    <name evidence="7 8" type="primary">SHC1</name>
</gene>
<keyword evidence="1 2" id="KW-0727">SH2 domain</keyword>
<dbReference type="RefSeq" id="XP_032829838.1">
    <property type="nucleotide sequence ID" value="XM_032973947.1"/>
</dbReference>
<evidence type="ECO:0000256" key="3">
    <source>
        <dbReference type="SAM" id="MobiDB-lite"/>
    </source>
</evidence>
<protein>
    <submittedName>
        <fullName evidence="7 8">SHC-transforming protein 1</fullName>
    </submittedName>
</protein>
<feature type="domain" description="PID" evidence="4">
    <location>
        <begin position="263"/>
        <end position="426"/>
    </location>
</feature>
<evidence type="ECO:0000313" key="8">
    <source>
        <dbReference type="RefSeq" id="XP_032829838.1"/>
    </source>
</evidence>
<feature type="compositionally biased region" description="Basic and acidic residues" evidence="3">
    <location>
        <begin position="466"/>
        <end position="477"/>
    </location>
</feature>
<evidence type="ECO:0000313" key="6">
    <source>
        <dbReference type="Proteomes" id="UP001318040"/>
    </source>
</evidence>
<dbReference type="CDD" id="cd01209">
    <property type="entry name" value="PTB_Shc"/>
    <property type="match status" value="1"/>
</dbReference>
<feature type="domain" description="SH2" evidence="5">
    <location>
        <begin position="594"/>
        <end position="685"/>
    </location>
</feature>
<dbReference type="KEGG" id="pmrn:116953603"/>
<dbReference type="PRINTS" id="PR00401">
    <property type="entry name" value="SH2DOMAIN"/>
</dbReference>
<name>A0AAJ7XE21_PETMA</name>
<evidence type="ECO:0000259" key="4">
    <source>
        <dbReference type="PROSITE" id="PS01179"/>
    </source>
</evidence>
<dbReference type="InterPro" id="IPR006020">
    <property type="entry name" value="PTB/PI_dom"/>
</dbReference>
<dbReference type="PANTHER" id="PTHR10337:SF11">
    <property type="entry name" value="DSHC PROTEIN"/>
    <property type="match status" value="1"/>
</dbReference>